<reference evidence="1" key="1">
    <citation type="journal article" date="2015" name="Nature">
        <title>Complex archaea that bridge the gap between prokaryotes and eukaryotes.</title>
        <authorList>
            <person name="Spang A."/>
            <person name="Saw J.H."/>
            <person name="Jorgensen S.L."/>
            <person name="Zaremba-Niedzwiedzka K."/>
            <person name="Martijn J."/>
            <person name="Lind A.E."/>
            <person name="van Eijk R."/>
            <person name="Schleper C."/>
            <person name="Guy L."/>
            <person name="Ettema T.J."/>
        </authorList>
    </citation>
    <scope>NUCLEOTIDE SEQUENCE</scope>
</reference>
<dbReference type="EMBL" id="LAZR01045240">
    <property type="protein sequence ID" value="KKK99353.1"/>
    <property type="molecule type" value="Genomic_DNA"/>
</dbReference>
<comment type="caution">
    <text evidence="1">The sequence shown here is derived from an EMBL/GenBank/DDBJ whole genome shotgun (WGS) entry which is preliminary data.</text>
</comment>
<protein>
    <submittedName>
        <fullName evidence="1">Uncharacterized protein</fullName>
    </submittedName>
</protein>
<evidence type="ECO:0000313" key="1">
    <source>
        <dbReference type="EMBL" id="KKK99353.1"/>
    </source>
</evidence>
<name>A0A0F8ZZS8_9ZZZZ</name>
<proteinExistence type="predicted"/>
<organism evidence="1">
    <name type="scientific">marine sediment metagenome</name>
    <dbReference type="NCBI Taxonomy" id="412755"/>
    <lineage>
        <taxon>unclassified sequences</taxon>
        <taxon>metagenomes</taxon>
        <taxon>ecological metagenomes</taxon>
    </lineage>
</organism>
<sequence length="23" mass="2569">YQNITVIQRPSKLGLGSAYKQGF</sequence>
<gene>
    <name evidence="1" type="ORF">LCGC14_2633580</name>
</gene>
<feature type="non-terminal residue" evidence="1">
    <location>
        <position position="1"/>
    </location>
</feature>
<dbReference type="AlphaFoldDB" id="A0A0F8ZZS8"/>
<accession>A0A0F8ZZS8</accession>